<dbReference type="EMBL" id="KN847496">
    <property type="protein sequence ID" value="KIW13905.1"/>
    <property type="molecule type" value="Genomic_DNA"/>
</dbReference>
<dbReference type="Gene3D" id="2.160.20.70">
    <property type="match status" value="1"/>
</dbReference>
<dbReference type="RefSeq" id="XP_016234121.1">
    <property type="nucleotide sequence ID" value="XM_016381019.1"/>
</dbReference>
<evidence type="ECO:0000256" key="5">
    <source>
        <dbReference type="SAM" id="MobiDB-lite"/>
    </source>
</evidence>
<dbReference type="GO" id="GO:0007015">
    <property type="term" value="P:actin filament organization"/>
    <property type="evidence" value="ECO:0007669"/>
    <property type="project" value="TreeGrafter"/>
</dbReference>
<feature type="domain" description="C-CAP/cofactor C-like" evidence="6">
    <location>
        <begin position="387"/>
        <end position="525"/>
    </location>
</feature>
<dbReference type="PANTHER" id="PTHR10652:SF0">
    <property type="entry name" value="ADENYLYL CYCLASE-ASSOCIATED PROTEIN"/>
    <property type="match status" value="1"/>
</dbReference>
<reference evidence="7 8" key="1">
    <citation type="submission" date="2015-01" db="EMBL/GenBank/DDBJ databases">
        <title>The Genome Sequence of Exophiala spinifera CBS89968.</title>
        <authorList>
            <consortium name="The Broad Institute Genomics Platform"/>
            <person name="Cuomo C."/>
            <person name="de Hoog S."/>
            <person name="Gorbushina A."/>
            <person name="Stielow B."/>
            <person name="Teixiera M."/>
            <person name="Abouelleil A."/>
            <person name="Chapman S.B."/>
            <person name="Priest M."/>
            <person name="Young S.K."/>
            <person name="Wortman J."/>
            <person name="Nusbaum C."/>
            <person name="Birren B."/>
        </authorList>
    </citation>
    <scope>NUCLEOTIDE SEQUENCE [LARGE SCALE GENOMIC DNA]</scope>
    <source>
        <strain evidence="7 8">CBS 89968</strain>
    </source>
</reference>
<evidence type="ECO:0000256" key="1">
    <source>
        <dbReference type="ARBA" id="ARBA00007659"/>
    </source>
</evidence>
<protein>
    <recommendedName>
        <fullName evidence="3 4">Adenylyl cyclase-associated protein</fullName>
    </recommendedName>
</protein>
<comment type="similarity">
    <text evidence="1 4">Belongs to the CAP family.</text>
</comment>
<dbReference type="PANTHER" id="PTHR10652">
    <property type="entry name" value="ADENYLYL CYCLASE-ASSOCIATED PROTEIN"/>
    <property type="match status" value="1"/>
</dbReference>
<feature type="region of interest" description="Disordered" evidence="5">
    <location>
        <begin position="54"/>
        <end position="89"/>
    </location>
</feature>
<dbReference type="InterPro" id="IPR013992">
    <property type="entry name" value="Adenylate_cyclase-assoc_CAP_N"/>
</dbReference>
<dbReference type="Proteomes" id="UP000053328">
    <property type="component" value="Unassembled WGS sequence"/>
</dbReference>
<dbReference type="OrthoDB" id="77251at2759"/>
<dbReference type="InterPro" id="IPR016098">
    <property type="entry name" value="CAP/MinC_C"/>
</dbReference>
<dbReference type="FunFam" id="2.160.20.70:FF:000008">
    <property type="entry name" value="Adenylyl cyclase-associated protein"/>
    <property type="match status" value="1"/>
</dbReference>
<dbReference type="InterPro" id="IPR013912">
    <property type="entry name" value="Adenylate_cyclase-assoc_CAP_C"/>
</dbReference>
<dbReference type="Pfam" id="PF08603">
    <property type="entry name" value="CAP_C"/>
    <property type="match status" value="1"/>
</dbReference>
<evidence type="ECO:0000256" key="2">
    <source>
        <dbReference type="ARBA" id="ARBA00054756"/>
    </source>
</evidence>
<dbReference type="HOGENOM" id="CLU_015780_1_0_1"/>
<evidence type="ECO:0000256" key="4">
    <source>
        <dbReference type="RuleBase" id="RU000647"/>
    </source>
</evidence>
<dbReference type="AlphaFoldDB" id="A0A0D2B5D1"/>
<feature type="region of interest" description="Disordered" evidence="5">
    <location>
        <begin position="273"/>
        <end position="317"/>
    </location>
</feature>
<dbReference type="GO" id="GO:0019933">
    <property type="term" value="P:cAMP-mediated signaling"/>
    <property type="evidence" value="ECO:0007669"/>
    <property type="project" value="TreeGrafter"/>
</dbReference>
<dbReference type="PROSITE" id="PS51329">
    <property type="entry name" value="C_CAP_COFACTOR_C"/>
    <property type="match status" value="1"/>
</dbReference>
<organism evidence="7 8">
    <name type="scientific">Exophiala spinifera</name>
    <dbReference type="NCBI Taxonomy" id="91928"/>
    <lineage>
        <taxon>Eukaryota</taxon>
        <taxon>Fungi</taxon>
        <taxon>Dikarya</taxon>
        <taxon>Ascomycota</taxon>
        <taxon>Pezizomycotina</taxon>
        <taxon>Eurotiomycetes</taxon>
        <taxon>Chaetothyriomycetidae</taxon>
        <taxon>Chaetothyriales</taxon>
        <taxon>Herpotrichiellaceae</taxon>
        <taxon>Exophiala</taxon>
    </lineage>
</organism>
<dbReference type="Pfam" id="PF21938">
    <property type="entry name" value="CAP_N"/>
    <property type="match status" value="1"/>
</dbReference>
<accession>A0A0D2B5D1</accession>
<dbReference type="Gene3D" id="1.25.40.330">
    <property type="entry name" value="Adenylate cyclase-associated CAP, N-terminal domain"/>
    <property type="match status" value="1"/>
</dbReference>
<dbReference type="VEuPathDB" id="FungiDB:PV08_06686"/>
<dbReference type="InterPro" id="IPR006599">
    <property type="entry name" value="CARP_motif"/>
</dbReference>
<feature type="compositionally biased region" description="Low complexity" evidence="5">
    <location>
        <begin position="54"/>
        <end position="78"/>
    </location>
</feature>
<dbReference type="InterPro" id="IPR001837">
    <property type="entry name" value="Adenylate_cyclase-assoc_CAP"/>
</dbReference>
<dbReference type="InterPro" id="IPR053950">
    <property type="entry name" value="CAP_N"/>
</dbReference>
<dbReference type="GO" id="GO:0003779">
    <property type="term" value="F:actin binding"/>
    <property type="evidence" value="ECO:0007669"/>
    <property type="project" value="InterPro"/>
</dbReference>
<dbReference type="FunFam" id="1.25.40.330:FF:000001">
    <property type="entry name" value="Adenylyl cyclase-associated protein"/>
    <property type="match status" value="1"/>
</dbReference>
<keyword evidence="8" id="KW-1185">Reference proteome</keyword>
<comment type="function">
    <text evidence="2">The N-terminal domain binds to adenylyl cyclase, thereby enabling adenylyl cyclase to be activated by upstream regulatory signals, such as Ras. The C-terminal domain is required for normal cellular morphology and growth control.</text>
</comment>
<dbReference type="InterPro" id="IPR017901">
    <property type="entry name" value="C-CAP_CF_C-like"/>
</dbReference>
<dbReference type="GeneID" id="27333769"/>
<feature type="compositionally biased region" description="Polar residues" evidence="5">
    <location>
        <begin position="345"/>
        <end position="366"/>
    </location>
</feature>
<proteinExistence type="inferred from homology"/>
<evidence type="ECO:0000313" key="7">
    <source>
        <dbReference type="EMBL" id="KIW13905.1"/>
    </source>
</evidence>
<name>A0A0D2B5D1_9EURO</name>
<dbReference type="SMART" id="SM00673">
    <property type="entry name" value="CARP"/>
    <property type="match status" value="2"/>
</dbReference>
<dbReference type="GO" id="GO:0008179">
    <property type="term" value="F:adenylate cyclase binding"/>
    <property type="evidence" value="ECO:0007669"/>
    <property type="project" value="TreeGrafter"/>
</dbReference>
<dbReference type="GO" id="GO:0005737">
    <property type="term" value="C:cytoplasm"/>
    <property type="evidence" value="ECO:0007669"/>
    <property type="project" value="TreeGrafter"/>
</dbReference>
<dbReference type="Pfam" id="PF01213">
    <property type="entry name" value="CAP_N-CM"/>
    <property type="match status" value="1"/>
</dbReference>
<evidence type="ECO:0000259" key="6">
    <source>
        <dbReference type="PROSITE" id="PS51329"/>
    </source>
</evidence>
<dbReference type="STRING" id="91928.A0A0D2B5D1"/>
<evidence type="ECO:0000313" key="8">
    <source>
        <dbReference type="Proteomes" id="UP000053328"/>
    </source>
</evidence>
<feature type="region of interest" description="Disordered" evidence="5">
    <location>
        <begin position="338"/>
        <end position="392"/>
    </location>
</feature>
<sequence>MAAPGNMHNLTTLIKRSRTALYAPGEHFSTNNWCLNRLEAATSRLEDIATSVDGPLSSSNGLSAASGATSTAAAASPEPAAPPPEPLPRSVEAFDEIIEQDIDGFVKAAENIGGLVEQQAKAVKEAFAAERTYLLVASKAKKPDNQPPELMTELHRHTSSVDEIREANRPSPLFTHLSAVSEGIVALGWIVEKRPGDFVTDTLGGAQYYGNKILKEYKDKDKSHVEYIQAYYKIFRSLAAYVKEYFPTGLTWNNKDGIDAVAVLKQIQAGASASKAPAAAGGPPPPPPPPPPLPKFDDDGPPPPPPMPPSGGAAQGGDMTAVFEQLNRGSAITAGLKKVDKSQMTHKNPSLRGSSSVPQRSDSGSSAGRGKSPLPNKKPDSMRAKKPSRKELDGTKWIVENFENTQSEVIEIPAELNHSILISKCNKCVLKVNGKANAISIDNCNGLSILVDSLVSSLDVIKATKFAVQVDGVVPTLLLDQVDGAQIYLSSESLATEIFTSKCSALNVVIPPKDDSDEDSKEVPVPEQIRTVVKNGGLVSEIVEHAG</sequence>
<feature type="compositionally biased region" description="Basic and acidic residues" evidence="5">
    <location>
        <begin position="377"/>
        <end position="392"/>
    </location>
</feature>
<feature type="compositionally biased region" description="Pro residues" evidence="5">
    <location>
        <begin position="282"/>
        <end position="294"/>
    </location>
</feature>
<dbReference type="SUPFAM" id="SSF101278">
    <property type="entry name" value="N-terminal domain of adenylylcyclase associated protein, CAP"/>
    <property type="match status" value="1"/>
</dbReference>
<evidence type="ECO:0000256" key="3">
    <source>
        <dbReference type="ARBA" id="ARBA00072052"/>
    </source>
</evidence>
<gene>
    <name evidence="7" type="ORF">PV08_06686</name>
</gene>
<dbReference type="InterPro" id="IPR036222">
    <property type="entry name" value="CAP_N_sf"/>
</dbReference>
<dbReference type="SUPFAM" id="SSF69340">
    <property type="entry name" value="C-terminal domain of adenylylcyclase associated protein"/>
    <property type="match status" value="1"/>
</dbReference>
<dbReference type="InterPro" id="IPR036223">
    <property type="entry name" value="CAP_C_sf"/>
</dbReference>